<evidence type="ECO:0000313" key="1">
    <source>
        <dbReference type="EMBL" id="HHF58540.1"/>
    </source>
</evidence>
<dbReference type="Proteomes" id="UP000886014">
    <property type="component" value="Unassembled WGS sequence"/>
</dbReference>
<gene>
    <name evidence="1" type="ORF">ENL41_03850</name>
</gene>
<dbReference type="AlphaFoldDB" id="A0A7C5ME57"/>
<name>A0A7C5ME57_UNCW3</name>
<dbReference type="PROSITE" id="PS51257">
    <property type="entry name" value="PROKAR_LIPOPROTEIN"/>
    <property type="match status" value="1"/>
</dbReference>
<sequence length="201" mass="24116">MKKFIILFFVIIAGCGYIRVYYSYTSQLSRWPRVYNYKFYLGEFAEITDSVYGELNLVGTENPVRNLFQIEPRDFLRLAIEKELKNSEFAQVSRRRKGSDYIVRGVLRKFYIKFLIHKIPQQPNGIEYKFNSFGEITADIYLYQNDRLLYTIRAKSHLQDKGEMFMWGHWEDIVKDELDRMLRPLIFTVLDSIDNFLARRE</sequence>
<proteinExistence type="predicted"/>
<comment type="caution">
    <text evidence="1">The sequence shown here is derived from an EMBL/GenBank/DDBJ whole genome shotgun (WGS) entry which is preliminary data.</text>
</comment>
<protein>
    <submittedName>
        <fullName evidence="1">Uncharacterized protein</fullName>
    </submittedName>
</protein>
<accession>A0A7C5ME57</accession>
<dbReference type="EMBL" id="DRTV01000268">
    <property type="protein sequence ID" value="HHF58540.1"/>
    <property type="molecule type" value="Genomic_DNA"/>
</dbReference>
<organism evidence="1">
    <name type="scientific">candidate division WOR-3 bacterium</name>
    <dbReference type="NCBI Taxonomy" id="2052148"/>
    <lineage>
        <taxon>Bacteria</taxon>
        <taxon>Bacteria division WOR-3</taxon>
    </lineage>
</organism>
<reference evidence="1" key="1">
    <citation type="journal article" date="2020" name="mSystems">
        <title>Genome- and Community-Level Interaction Insights into Carbon Utilization and Element Cycling Functions of Hydrothermarchaeota in Hydrothermal Sediment.</title>
        <authorList>
            <person name="Zhou Z."/>
            <person name="Liu Y."/>
            <person name="Xu W."/>
            <person name="Pan J."/>
            <person name="Luo Z.H."/>
            <person name="Li M."/>
        </authorList>
    </citation>
    <scope>NUCLEOTIDE SEQUENCE [LARGE SCALE GENOMIC DNA]</scope>
    <source>
        <strain evidence="1">HyVt-94</strain>
    </source>
</reference>